<evidence type="ECO:0000313" key="3">
    <source>
        <dbReference type="Proteomes" id="UP000011713"/>
    </source>
</evidence>
<protein>
    <submittedName>
        <fullName evidence="2">Uncharacterized protein</fullName>
    </submittedName>
</protein>
<dbReference type="AlphaFoldDB" id="M4B3U2"/>
<feature type="region of interest" description="Disordered" evidence="1">
    <location>
        <begin position="53"/>
        <end position="72"/>
    </location>
</feature>
<dbReference type="STRING" id="559515.M4B3U2"/>
<name>M4B3U2_HYAAE</name>
<keyword evidence="3" id="KW-1185">Reference proteome</keyword>
<organism evidence="2 3">
    <name type="scientific">Hyaloperonospora arabidopsidis (strain Emoy2)</name>
    <name type="common">Downy mildew agent</name>
    <name type="synonym">Peronospora arabidopsidis</name>
    <dbReference type="NCBI Taxonomy" id="559515"/>
    <lineage>
        <taxon>Eukaryota</taxon>
        <taxon>Sar</taxon>
        <taxon>Stramenopiles</taxon>
        <taxon>Oomycota</taxon>
        <taxon>Peronosporomycetes</taxon>
        <taxon>Peronosporales</taxon>
        <taxon>Peronosporaceae</taxon>
        <taxon>Hyaloperonospora</taxon>
    </lineage>
</organism>
<dbReference type="PANTHER" id="PTHR37067:SF3">
    <property type="entry name" value="PX DOMAIN-CONTAINING PROTEIN"/>
    <property type="match status" value="1"/>
</dbReference>
<dbReference type="VEuPathDB" id="FungiDB:HpaG800941"/>
<dbReference type="EMBL" id="JH598179">
    <property type="status" value="NOT_ANNOTATED_CDS"/>
    <property type="molecule type" value="Genomic_DNA"/>
</dbReference>
<evidence type="ECO:0000256" key="1">
    <source>
        <dbReference type="SAM" id="MobiDB-lite"/>
    </source>
</evidence>
<proteinExistence type="predicted"/>
<feature type="compositionally biased region" description="Basic and acidic residues" evidence="1">
    <location>
        <begin position="57"/>
        <end position="68"/>
    </location>
</feature>
<sequence length="262" mass="30231">MGVKCPKKTNRWVHLSRVLRFFKQYRRPIIAHIEEKHPGEPAIGRVVGHHVRGGARHRGDQHHAVDSYERDDDDEAEYVSVGSMRIDVTGIESHIDQGSAAGEYCDRLEDNDLKSVIKEIAMYAIMLVEGPMDVNAECDETNLPLDHDTPPVMPQHLVRLRPSKFIQDVLNVYRDRLEKFWAPEPVEKIEENHRDLIKMYRGDDAVRNAIDKHDVNTLFNDAWDCVPRFKRLRGFCGGLSTIFWNTTSVESNSRSFEPKPIY</sequence>
<evidence type="ECO:0000313" key="2">
    <source>
        <dbReference type="EnsemblProtists" id="HpaP800941"/>
    </source>
</evidence>
<reference evidence="3" key="1">
    <citation type="journal article" date="2010" name="Science">
        <title>Signatures of adaptation to obligate biotrophy in the Hyaloperonospora arabidopsidis genome.</title>
        <authorList>
            <person name="Baxter L."/>
            <person name="Tripathy S."/>
            <person name="Ishaque N."/>
            <person name="Boot N."/>
            <person name="Cabral A."/>
            <person name="Kemen E."/>
            <person name="Thines M."/>
            <person name="Ah-Fong A."/>
            <person name="Anderson R."/>
            <person name="Badejoko W."/>
            <person name="Bittner-Eddy P."/>
            <person name="Boore J.L."/>
            <person name="Chibucos M.C."/>
            <person name="Coates M."/>
            <person name="Dehal P."/>
            <person name="Delehaunty K."/>
            <person name="Dong S."/>
            <person name="Downton P."/>
            <person name="Dumas B."/>
            <person name="Fabro G."/>
            <person name="Fronick C."/>
            <person name="Fuerstenberg S.I."/>
            <person name="Fulton L."/>
            <person name="Gaulin E."/>
            <person name="Govers F."/>
            <person name="Hughes L."/>
            <person name="Humphray S."/>
            <person name="Jiang R.H."/>
            <person name="Judelson H."/>
            <person name="Kamoun S."/>
            <person name="Kyung K."/>
            <person name="Meijer H."/>
            <person name="Minx P."/>
            <person name="Morris P."/>
            <person name="Nelson J."/>
            <person name="Phuntumart V."/>
            <person name="Qutob D."/>
            <person name="Rehmany A."/>
            <person name="Rougon-Cardoso A."/>
            <person name="Ryden P."/>
            <person name="Torto-Alalibo T."/>
            <person name="Studholme D."/>
            <person name="Wang Y."/>
            <person name="Win J."/>
            <person name="Wood J."/>
            <person name="Clifton S.W."/>
            <person name="Rogers J."/>
            <person name="Van den Ackerveken G."/>
            <person name="Jones J.D."/>
            <person name="McDowell J.M."/>
            <person name="Beynon J."/>
            <person name="Tyler B.M."/>
        </authorList>
    </citation>
    <scope>NUCLEOTIDE SEQUENCE [LARGE SCALE GENOMIC DNA]</scope>
    <source>
        <strain evidence="3">Emoy2</strain>
    </source>
</reference>
<dbReference type="PANTHER" id="PTHR37067">
    <property type="entry name" value="PX DOMAIN-CONTAINING PROTEIN"/>
    <property type="match status" value="1"/>
</dbReference>
<dbReference type="Proteomes" id="UP000011713">
    <property type="component" value="Unassembled WGS sequence"/>
</dbReference>
<accession>M4B3U2</accession>
<reference evidence="2" key="2">
    <citation type="submission" date="2015-06" db="UniProtKB">
        <authorList>
            <consortium name="EnsemblProtists"/>
        </authorList>
    </citation>
    <scope>IDENTIFICATION</scope>
    <source>
        <strain evidence="2">Emoy2</strain>
    </source>
</reference>
<dbReference type="EnsemblProtists" id="HpaT800941">
    <property type="protein sequence ID" value="HpaP800941"/>
    <property type="gene ID" value="HpaG800941"/>
</dbReference>
<dbReference type="HOGENOM" id="CLU_077540_0_0_1"/>
<dbReference type="InParanoid" id="M4B3U2"/>